<proteinExistence type="predicted"/>
<dbReference type="InterPro" id="IPR036465">
    <property type="entry name" value="vWFA_dom_sf"/>
</dbReference>
<name>A0A9N9CHT1_9GLOM</name>
<dbReference type="AlphaFoldDB" id="A0A9N9CHT1"/>
<feature type="domain" description="VWFA" evidence="1">
    <location>
        <begin position="701"/>
        <end position="821"/>
    </location>
</feature>
<dbReference type="Proteomes" id="UP000789405">
    <property type="component" value="Unassembled WGS sequence"/>
</dbReference>
<dbReference type="CDD" id="cd00198">
    <property type="entry name" value="vWFA"/>
    <property type="match status" value="1"/>
</dbReference>
<dbReference type="OrthoDB" id="2343366at2759"/>
<dbReference type="Pfam" id="PF13519">
    <property type="entry name" value="VWA_2"/>
    <property type="match status" value="1"/>
</dbReference>
<evidence type="ECO:0000259" key="1">
    <source>
        <dbReference type="Pfam" id="PF13519"/>
    </source>
</evidence>
<dbReference type="InterPro" id="IPR002035">
    <property type="entry name" value="VWF_A"/>
</dbReference>
<dbReference type="SUPFAM" id="SSF53300">
    <property type="entry name" value="vWA-like"/>
    <property type="match status" value="1"/>
</dbReference>
<gene>
    <name evidence="2" type="ORF">DERYTH_LOCUS7697</name>
</gene>
<dbReference type="EMBL" id="CAJVPY010003794">
    <property type="protein sequence ID" value="CAG8602104.1"/>
    <property type="molecule type" value="Genomic_DNA"/>
</dbReference>
<dbReference type="Gene3D" id="3.40.50.410">
    <property type="entry name" value="von Willebrand factor, type A domain"/>
    <property type="match status" value="1"/>
</dbReference>
<organism evidence="2 3">
    <name type="scientific">Dentiscutata erythropus</name>
    <dbReference type="NCBI Taxonomy" id="1348616"/>
    <lineage>
        <taxon>Eukaryota</taxon>
        <taxon>Fungi</taxon>
        <taxon>Fungi incertae sedis</taxon>
        <taxon>Mucoromycota</taxon>
        <taxon>Glomeromycotina</taxon>
        <taxon>Glomeromycetes</taxon>
        <taxon>Diversisporales</taxon>
        <taxon>Gigasporaceae</taxon>
        <taxon>Dentiscutata</taxon>
    </lineage>
</organism>
<keyword evidence="3" id="KW-1185">Reference proteome</keyword>
<sequence length="827" mass="95835">MRNSCKFLIFVGLASIERSAQEETFLQLFNAALSNLVLFKSNFAVSRDISSMFQRFQDGAKYFGDDTDIFQACFCIVIKDVVVDDREGVIKEYHSKFANIVNEEEEDNFISKLYHNNMSIVAWPVFTDPTFYTSLEEFKIILDEQESKYKNARMFLEKAKVQACDWGSVKASLMTIRTLELKKFLNNAISFGYEQKSDNQFQDKNKLTKYLTNRDDGTSIPDNDVFLSEIFDHINDSTKIVHDTELILFEENGNFVEISFIPIEVHRRVLDYLIIINLSGLKVKIRDLRKFFEEKVYARGSVPDSEWVTNLDKFLKFIVDRRIKRVNEWFEKNLVRFSKENNEVIIINFALEREINRLNLFWDICRLKCHECGLSCLKTSRHDDNPDDASHDCLTDHECHHECEFKENHPDGIIPICEHFAAHDGKHKCSFLHLCGAPCIYAGKKNCQREEHDCQEKCEEDGICKIVTEPTAIEAEYVNRLPCCVKIPPYKFEHIGQKHVHEIKKPHKCNSGCPNDDKHIIEQENKQNFHFCDEKCPYCAYYCTMPYGHEKVDNSKHCHRLTVGDQGDFVLCHKLCENAGRHRHIDYCKTPDVCKSGITKTQISPNPLKEKDYVSHCIFWERTGFRDPYSVNDLEEFKKCDHQCVDEKHDNKEKSYCTQKIFHPSLDHKSETIPDDTGYISVDGHHVSCESPSKIFGNFHIIFVVDRSYSMSSDDCKPKCDNSKLIGLKDNHNNRLGAVIESVFTFIETRKNSRKSTRVGQMATDRDTVSLVLFNHYATAIFENRSLSHSEDLLEEMMKYSADGSTDFAEGIKCASGLIKKYHDPLK</sequence>
<reference evidence="2" key="1">
    <citation type="submission" date="2021-06" db="EMBL/GenBank/DDBJ databases">
        <authorList>
            <person name="Kallberg Y."/>
            <person name="Tangrot J."/>
            <person name="Rosling A."/>
        </authorList>
    </citation>
    <scope>NUCLEOTIDE SEQUENCE</scope>
    <source>
        <strain evidence="2">MA453B</strain>
    </source>
</reference>
<accession>A0A9N9CHT1</accession>
<comment type="caution">
    <text evidence="2">The sequence shown here is derived from an EMBL/GenBank/DDBJ whole genome shotgun (WGS) entry which is preliminary data.</text>
</comment>
<evidence type="ECO:0000313" key="2">
    <source>
        <dbReference type="EMBL" id="CAG8602104.1"/>
    </source>
</evidence>
<protein>
    <submittedName>
        <fullName evidence="2">26386_t:CDS:1</fullName>
    </submittedName>
</protein>
<evidence type="ECO:0000313" key="3">
    <source>
        <dbReference type="Proteomes" id="UP000789405"/>
    </source>
</evidence>